<protein>
    <submittedName>
        <fullName evidence="1">Uncharacterized protein</fullName>
    </submittedName>
</protein>
<keyword evidence="2" id="KW-1185">Reference proteome</keyword>
<dbReference type="AlphaFoldDB" id="A0A8J2PDI3"/>
<accession>A0A8J2PDI3</accession>
<feature type="non-terminal residue" evidence="1">
    <location>
        <position position="24"/>
    </location>
</feature>
<comment type="caution">
    <text evidence="1">The sequence shown here is derived from an EMBL/GenBank/DDBJ whole genome shotgun (WGS) entry which is preliminary data.</text>
</comment>
<organism evidence="1 2">
    <name type="scientific">Allacma fusca</name>
    <dbReference type="NCBI Taxonomy" id="39272"/>
    <lineage>
        <taxon>Eukaryota</taxon>
        <taxon>Metazoa</taxon>
        <taxon>Ecdysozoa</taxon>
        <taxon>Arthropoda</taxon>
        <taxon>Hexapoda</taxon>
        <taxon>Collembola</taxon>
        <taxon>Symphypleona</taxon>
        <taxon>Sminthuridae</taxon>
        <taxon>Allacma</taxon>
    </lineage>
</organism>
<proteinExistence type="predicted"/>
<reference evidence="1" key="1">
    <citation type="submission" date="2021-06" db="EMBL/GenBank/DDBJ databases">
        <authorList>
            <person name="Hodson N. C."/>
            <person name="Mongue J. A."/>
            <person name="Jaron S. K."/>
        </authorList>
    </citation>
    <scope>NUCLEOTIDE SEQUENCE</scope>
</reference>
<evidence type="ECO:0000313" key="1">
    <source>
        <dbReference type="EMBL" id="CAG7733116.1"/>
    </source>
</evidence>
<feature type="non-terminal residue" evidence="1">
    <location>
        <position position="1"/>
    </location>
</feature>
<dbReference type="Proteomes" id="UP000708208">
    <property type="component" value="Unassembled WGS sequence"/>
</dbReference>
<evidence type="ECO:0000313" key="2">
    <source>
        <dbReference type="Proteomes" id="UP000708208"/>
    </source>
</evidence>
<name>A0A8J2PDI3_9HEXA</name>
<sequence>VTSLSTYLNSESERTDLQTFIESK</sequence>
<gene>
    <name evidence="1" type="ORF">AFUS01_LOCUS21582</name>
</gene>
<dbReference type="EMBL" id="CAJVCH010243253">
    <property type="protein sequence ID" value="CAG7733116.1"/>
    <property type="molecule type" value="Genomic_DNA"/>
</dbReference>